<evidence type="ECO:0000256" key="1">
    <source>
        <dbReference type="SAM" id="MobiDB-lite"/>
    </source>
</evidence>
<dbReference type="EMBL" id="CP017839">
    <property type="protein sequence ID" value="APB01597.1"/>
    <property type="molecule type" value="Genomic_DNA"/>
</dbReference>
<feature type="compositionally biased region" description="Low complexity" evidence="1">
    <location>
        <begin position="167"/>
        <end position="176"/>
    </location>
</feature>
<gene>
    <name evidence="3" type="ORF">NS506_07577</name>
</gene>
<dbReference type="AlphaFoldDB" id="A0ABC8B593"/>
<organism evidence="3 4">
    <name type="scientific">Nocardia seriolae</name>
    <dbReference type="NCBI Taxonomy" id="37332"/>
    <lineage>
        <taxon>Bacteria</taxon>
        <taxon>Bacillati</taxon>
        <taxon>Actinomycetota</taxon>
        <taxon>Actinomycetes</taxon>
        <taxon>Mycobacteriales</taxon>
        <taxon>Nocardiaceae</taxon>
        <taxon>Nocardia</taxon>
    </lineage>
</organism>
<reference evidence="3 4" key="1">
    <citation type="submission" date="2016-10" db="EMBL/GenBank/DDBJ databases">
        <title>Genome sequence of Nocardia seriolae strain EM150506, isolated from Anguila japonica.</title>
        <authorList>
            <person name="Han H.-J."/>
        </authorList>
    </citation>
    <scope>NUCLEOTIDE SEQUENCE [LARGE SCALE GENOMIC DNA]</scope>
    <source>
        <strain evidence="3 4">EM150506</strain>
    </source>
</reference>
<feature type="region of interest" description="Disordered" evidence="1">
    <location>
        <begin position="364"/>
        <end position="411"/>
    </location>
</feature>
<proteinExistence type="predicted"/>
<feature type="signal peptide" evidence="2">
    <location>
        <begin position="1"/>
        <end position="24"/>
    </location>
</feature>
<feature type="compositionally biased region" description="Low complexity" evidence="1">
    <location>
        <begin position="148"/>
        <end position="159"/>
    </location>
</feature>
<sequence>MRARLARYAALAAAAAALGLGVGAIVSGSPTAAAQGYVPCEQWQAMHPGWPCIDTPTVPPVPPGGPPTVSTPPPLPSQSPGIPSQPGNGGGIGAGALTPPPIPPGNGTPIVPVPGAETPVLPGNQAPAPPIPPRAPENSPVPPPPANQTPDPSNSEPAPARTPAPTPAATSTPVPAHVEADAPSIPARGGDGRIPWLLLAGAAAFVAPALRLRGGGGGSAQQLTITKPWDGGQQTFILMDDPSAPHEYRFPQDVPPGGQLRKNPDGSVDVLDADGQMVSHTNPPWAYDALGRLVRTWYEVDGDTIVQHIEPDPDNVFPILADPDTVPSCSITDDGHGGTITSSNQPGGGVFTTHDDGHGGVSTAQSVPVPDSGGTVDTTIRNPDGTTSQMRSTPDGNGGITTWTANPDGSHSVRYPDGELYVVPPGGDTDAPAPITAQVSPDSTTVDTVVHNDDGTTSSAHSHLGAGNYIGTDITNPDGSHTQVTTGPGRLDGQPVSIITQPDGTRVVREPDGTLVPIDRYGDALDGPNYWNQFDPETGTWRSDPITHRGPILTNPNGTSTQQWFYRGPDGDERSATAMFDSHGNLTFLQSSDYTGATIVKFETIDGVTRLVGTTKMDAGNVEDKASDVFNAAMMVTGVGELGWTAGRLIGTELIARELAAQGMSQAEILLVTSQLAKSDPQFLIGTGQSAAGLDGAGAAAGIPASSYGAGVGLSEQLTFEEAASIFNVDGTLTSAIVGESRLIIPGENLGNPGLIEQLTADGSKIEDWAKYSTPTARSPSGDFQVHFYRNGKTGDIYYLDFRIFRRWSR</sequence>
<feature type="compositionally biased region" description="Pro residues" evidence="1">
    <location>
        <begin position="57"/>
        <end position="77"/>
    </location>
</feature>
<protein>
    <submittedName>
        <fullName evidence="3">Basic proline-rich protein</fullName>
    </submittedName>
</protein>
<feature type="compositionally biased region" description="Pro residues" evidence="1">
    <location>
        <begin position="127"/>
        <end position="147"/>
    </location>
</feature>
<feature type="compositionally biased region" description="Polar residues" evidence="1">
    <location>
        <begin position="375"/>
        <end position="409"/>
    </location>
</feature>
<evidence type="ECO:0000256" key="2">
    <source>
        <dbReference type="SAM" id="SignalP"/>
    </source>
</evidence>
<keyword evidence="2" id="KW-0732">Signal</keyword>
<feature type="region of interest" description="Disordered" evidence="1">
    <location>
        <begin position="54"/>
        <end position="187"/>
    </location>
</feature>
<accession>A0ABC8B593</accession>
<evidence type="ECO:0000313" key="3">
    <source>
        <dbReference type="EMBL" id="APB01597.1"/>
    </source>
</evidence>
<dbReference type="Proteomes" id="UP000180166">
    <property type="component" value="Chromosome"/>
</dbReference>
<dbReference type="KEGG" id="nsr:NS506_07577"/>
<name>A0ABC8B593_9NOCA</name>
<evidence type="ECO:0000313" key="4">
    <source>
        <dbReference type="Proteomes" id="UP000180166"/>
    </source>
</evidence>
<feature type="chain" id="PRO_5044877228" evidence="2">
    <location>
        <begin position="25"/>
        <end position="810"/>
    </location>
</feature>